<gene>
    <name evidence="1" type="ORF">EVOR1521_LOCUS4484</name>
</gene>
<dbReference type="Proteomes" id="UP001178507">
    <property type="component" value="Unassembled WGS sequence"/>
</dbReference>
<proteinExistence type="predicted"/>
<organism evidence="1 2">
    <name type="scientific">Effrenium voratum</name>
    <dbReference type="NCBI Taxonomy" id="2562239"/>
    <lineage>
        <taxon>Eukaryota</taxon>
        <taxon>Sar</taxon>
        <taxon>Alveolata</taxon>
        <taxon>Dinophyceae</taxon>
        <taxon>Suessiales</taxon>
        <taxon>Symbiodiniaceae</taxon>
        <taxon>Effrenium</taxon>
    </lineage>
</organism>
<protein>
    <submittedName>
        <fullName evidence="1">Uncharacterized protein</fullName>
    </submittedName>
</protein>
<evidence type="ECO:0000313" key="2">
    <source>
        <dbReference type="Proteomes" id="UP001178507"/>
    </source>
</evidence>
<name>A0AA36HTM5_9DINO</name>
<evidence type="ECO:0000313" key="1">
    <source>
        <dbReference type="EMBL" id="CAJ1375124.1"/>
    </source>
</evidence>
<dbReference type="AlphaFoldDB" id="A0AA36HTM5"/>
<accession>A0AA36HTM5</accession>
<dbReference type="EMBL" id="CAUJNA010000302">
    <property type="protein sequence ID" value="CAJ1375124.1"/>
    <property type="molecule type" value="Genomic_DNA"/>
</dbReference>
<reference evidence="1" key="1">
    <citation type="submission" date="2023-08" db="EMBL/GenBank/DDBJ databases">
        <authorList>
            <person name="Chen Y."/>
            <person name="Shah S."/>
            <person name="Dougan E. K."/>
            <person name="Thang M."/>
            <person name="Chan C."/>
        </authorList>
    </citation>
    <scope>NUCLEOTIDE SEQUENCE</scope>
</reference>
<comment type="caution">
    <text evidence="1">The sequence shown here is derived from an EMBL/GenBank/DDBJ whole genome shotgun (WGS) entry which is preliminary data.</text>
</comment>
<keyword evidence="2" id="KW-1185">Reference proteome</keyword>
<sequence>MCGTFTCPAALSSCYDGPCPINEDKLHLTKQYRGIENRVMQAISWQVGSRPSFFFPACPTSWEAPINITNANRTAAKAIGDLMGKNLLHDADEVNAMKGPKTTRMPRADLVVWPRIWSS</sequence>